<evidence type="ECO:0000313" key="3">
    <source>
        <dbReference type="Proteomes" id="UP000527355"/>
    </source>
</evidence>
<name>A0A7J7RMJ4_MYOMY</name>
<feature type="region of interest" description="Disordered" evidence="1">
    <location>
        <begin position="1"/>
        <end position="32"/>
    </location>
</feature>
<dbReference type="Proteomes" id="UP000527355">
    <property type="component" value="Unassembled WGS sequence"/>
</dbReference>
<keyword evidence="3" id="KW-1185">Reference proteome</keyword>
<accession>A0A7J7RMJ4</accession>
<proteinExistence type="predicted"/>
<evidence type="ECO:0000256" key="1">
    <source>
        <dbReference type="SAM" id="MobiDB-lite"/>
    </source>
</evidence>
<reference evidence="2 3" key="1">
    <citation type="journal article" date="2020" name="Nature">
        <title>Six reference-quality genomes reveal evolution of bat adaptations.</title>
        <authorList>
            <person name="Jebb D."/>
            <person name="Huang Z."/>
            <person name="Pippel M."/>
            <person name="Hughes G.M."/>
            <person name="Lavrichenko K."/>
            <person name="Devanna P."/>
            <person name="Winkler S."/>
            <person name="Jermiin L.S."/>
            <person name="Skirmuntt E.C."/>
            <person name="Katzourakis A."/>
            <person name="Burkitt-Gray L."/>
            <person name="Ray D.A."/>
            <person name="Sullivan K.A.M."/>
            <person name="Roscito J.G."/>
            <person name="Kirilenko B.M."/>
            <person name="Davalos L.M."/>
            <person name="Corthals A.P."/>
            <person name="Power M.L."/>
            <person name="Jones G."/>
            <person name="Ransome R.D."/>
            <person name="Dechmann D.K.N."/>
            <person name="Locatelli A.G."/>
            <person name="Puechmaille S.J."/>
            <person name="Fedrigo O."/>
            <person name="Jarvis E.D."/>
            <person name="Hiller M."/>
            <person name="Vernes S.C."/>
            <person name="Myers E.W."/>
            <person name="Teeling E.C."/>
        </authorList>
    </citation>
    <scope>NUCLEOTIDE SEQUENCE [LARGE SCALE GENOMIC DNA]</scope>
    <source>
        <strain evidence="2">MMyoMyo1</strain>
        <tissue evidence="2">Flight muscle</tissue>
    </source>
</reference>
<organism evidence="2 3">
    <name type="scientific">Myotis myotis</name>
    <name type="common">Greater mouse-eared bat</name>
    <name type="synonym">Vespertilio myotis</name>
    <dbReference type="NCBI Taxonomy" id="51298"/>
    <lineage>
        <taxon>Eukaryota</taxon>
        <taxon>Metazoa</taxon>
        <taxon>Chordata</taxon>
        <taxon>Craniata</taxon>
        <taxon>Vertebrata</taxon>
        <taxon>Euteleostomi</taxon>
        <taxon>Mammalia</taxon>
        <taxon>Eutheria</taxon>
        <taxon>Laurasiatheria</taxon>
        <taxon>Chiroptera</taxon>
        <taxon>Yangochiroptera</taxon>
        <taxon>Vespertilionidae</taxon>
        <taxon>Myotis</taxon>
    </lineage>
</organism>
<evidence type="ECO:0000313" key="2">
    <source>
        <dbReference type="EMBL" id="KAF6277381.1"/>
    </source>
</evidence>
<dbReference type="EMBL" id="JABWUV010000024">
    <property type="protein sequence ID" value="KAF6277381.1"/>
    <property type="molecule type" value="Genomic_DNA"/>
</dbReference>
<protein>
    <submittedName>
        <fullName evidence="2">Uncharacterized protein</fullName>
    </submittedName>
</protein>
<dbReference type="AlphaFoldDB" id="A0A7J7RMJ4"/>
<sequence length="151" mass="17338">MGKAQGLRAEGRRGQQQEGGEHRGPGQPWSDMQVMTSNACQCRERIFDYQNLTFVVVNPHPRVFFPIDFRQSGREGERQREKHRCERDTLIGCLPHAPRKGLGLKLQPRYVPLTRIKPGFFSLKFDTLATEPNGLGARASRLIEEWSLFFL</sequence>
<feature type="compositionally biased region" description="Basic and acidic residues" evidence="1">
    <location>
        <begin position="9"/>
        <end position="24"/>
    </location>
</feature>
<comment type="caution">
    <text evidence="2">The sequence shown here is derived from an EMBL/GenBank/DDBJ whole genome shotgun (WGS) entry which is preliminary data.</text>
</comment>
<gene>
    <name evidence="2" type="ORF">mMyoMyo1_010250</name>
</gene>